<evidence type="ECO:0000256" key="5">
    <source>
        <dbReference type="ARBA" id="ARBA00022801"/>
    </source>
</evidence>
<dbReference type="InterPro" id="IPR027417">
    <property type="entry name" value="P-loop_NTPase"/>
</dbReference>
<evidence type="ECO:0000313" key="19">
    <source>
        <dbReference type="EMBL" id="MDP2523685.1"/>
    </source>
</evidence>
<evidence type="ECO:0000256" key="13">
    <source>
        <dbReference type="PIRSR" id="PIRSR001174-2"/>
    </source>
</evidence>
<dbReference type="Pfam" id="PF00004">
    <property type="entry name" value="AAA"/>
    <property type="match status" value="1"/>
</dbReference>
<feature type="domain" description="Lon proteolytic" evidence="16">
    <location>
        <begin position="597"/>
        <end position="778"/>
    </location>
</feature>
<dbReference type="NCBIfam" id="TIGR00763">
    <property type="entry name" value="lon"/>
    <property type="match status" value="1"/>
</dbReference>
<dbReference type="InterPro" id="IPR046336">
    <property type="entry name" value="Lon_prtase_N_sf"/>
</dbReference>
<dbReference type="Pfam" id="PF05362">
    <property type="entry name" value="Lon_C"/>
    <property type="match status" value="1"/>
</dbReference>
<dbReference type="GO" id="GO:0043565">
    <property type="term" value="F:sequence-specific DNA binding"/>
    <property type="evidence" value="ECO:0007669"/>
    <property type="project" value="UniProtKB-UniRule"/>
</dbReference>
<dbReference type="GO" id="GO:0016887">
    <property type="term" value="F:ATP hydrolysis activity"/>
    <property type="evidence" value="ECO:0007669"/>
    <property type="project" value="UniProtKB-UniRule"/>
</dbReference>
<evidence type="ECO:0000313" key="18">
    <source>
        <dbReference type="EMBL" id="MDO6454103.1"/>
    </source>
</evidence>
<evidence type="ECO:0000259" key="17">
    <source>
        <dbReference type="PROSITE" id="PS51787"/>
    </source>
</evidence>
<dbReference type="SUPFAM" id="SSF52540">
    <property type="entry name" value="P-loop containing nucleoside triphosphate hydrolases"/>
    <property type="match status" value="1"/>
</dbReference>
<evidence type="ECO:0000256" key="1">
    <source>
        <dbReference type="ARBA" id="ARBA00004496"/>
    </source>
</evidence>
<dbReference type="Proteomes" id="UP001177341">
    <property type="component" value="Unassembled WGS sequence"/>
</dbReference>
<organism evidence="18 20">
    <name type="scientific">Neptunomonas phycophila</name>
    <dbReference type="NCBI Taxonomy" id="1572645"/>
    <lineage>
        <taxon>Bacteria</taxon>
        <taxon>Pseudomonadati</taxon>
        <taxon>Pseudomonadota</taxon>
        <taxon>Gammaproteobacteria</taxon>
        <taxon>Oceanospirillales</taxon>
        <taxon>Oceanospirillaceae</taxon>
        <taxon>Neptunomonas</taxon>
    </lineage>
</organism>
<protein>
    <recommendedName>
        <fullName evidence="10 11">Lon protease</fullName>
        <ecNumber evidence="10 11">3.4.21.53</ecNumber>
    </recommendedName>
    <alternativeName>
        <fullName evidence="10">ATP-dependent protease La</fullName>
    </alternativeName>
</protein>
<dbReference type="FunFam" id="3.30.230.10:FF:000010">
    <property type="entry name" value="Lon protease"/>
    <property type="match status" value="1"/>
</dbReference>
<dbReference type="InterPro" id="IPR014721">
    <property type="entry name" value="Ribsml_uS5_D2-typ_fold_subgr"/>
</dbReference>
<feature type="domain" description="Lon N-terminal" evidence="17">
    <location>
        <begin position="15"/>
        <end position="208"/>
    </location>
</feature>
<dbReference type="Gene3D" id="2.30.130.40">
    <property type="entry name" value="LON domain-like"/>
    <property type="match status" value="1"/>
</dbReference>
<keyword evidence="2 10" id="KW-0963">Cytoplasm</keyword>
<evidence type="ECO:0000256" key="4">
    <source>
        <dbReference type="ARBA" id="ARBA00022741"/>
    </source>
</evidence>
<evidence type="ECO:0000256" key="12">
    <source>
        <dbReference type="PIRSR" id="PIRSR001174-1"/>
    </source>
</evidence>
<dbReference type="Gene3D" id="3.30.230.10">
    <property type="match status" value="1"/>
</dbReference>
<dbReference type="EMBL" id="JAUOPG010000006">
    <property type="protein sequence ID" value="MDO6454103.1"/>
    <property type="molecule type" value="Genomic_DNA"/>
</dbReference>
<dbReference type="RefSeq" id="WP_075172090.1">
    <property type="nucleotide sequence ID" value="NZ_CAXHZV010000019.1"/>
</dbReference>
<keyword evidence="5 10" id="KW-0378">Hydrolase</keyword>
<feature type="region of interest" description="Disordered" evidence="15">
    <location>
        <begin position="783"/>
        <end position="808"/>
    </location>
</feature>
<dbReference type="InterPro" id="IPR008269">
    <property type="entry name" value="Lon_proteolytic"/>
</dbReference>
<dbReference type="FunFam" id="2.30.130.40:FF:000001">
    <property type="entry name" value="Lon protease"/>
    <property type="match status" value="1"/>
</dbReference>
<name>A0AAW7XMI2_9GAMM</name>
<dbReference type="Gene3D" id="3.40.50.300">
    <property type="entry name" value="P-loop containing nucleotide triphosphate hydrolases"/>
    <property type="match status" value="1"/>
</dbReference>
<dbReference type="SMART" id="SM00382">
    <property type="entry name" value="AAA"/>
    <property type="match status" value="1"/>
</dbReference>
<evidence type="ECO:0000256" key="10">
    <source>
        <dbReference type="HAMAP-Rule" id="MF_01973"/>
    </source>
</evidence>
<evidence type="ECO:0000256" key="7">
    <source>
        <dbReference type="ARBA" id="ARBA00022840"/>
    </source>
</evidence>
<dbReference type="CDD" id="cd19500">
    <property type="entry name" value="RecA-like_Lon"/>
    <property type="match status" value="1"/>
</dbReference>
<feature type="active site" evidence="10 12">
    <location>
        <position position="727"/>
    </location>
</feature>
<dbReference type="PIRSF" id="PIRSF001174">
    <property type="entry name" value="Lon_proteas"/>
    <property type="match status" value="1"/>
</dbReference>
<dbReference type="HAMAP" id="MF_01973">
    <property type="entry name" value="lon_bact"/>
    <property type="match status" value="1"/>
</dbReference>
<feature type="active site" evidence="10 12">
    <location>
        <position position="684"/>
    </location>
</feature>
<dbReference type="Gene3D" id="1.20.58.1480">
    <property type="match status" value="1"/>
</dbReference>
<dbReference type="GO" id="GO:0005524">
    <property type="term" value="F:ATP binding"/>
    <property type="evidence" value="ECO:0007669"/>
    <property type="project" value="UniProtKB-UniRule"/>
</dbReference>
<comment type="catalytic activity">
    <reaction evidence="9 10 11 14">
        <text>Hydrolysis of proteins in presence of ATP.</text>
        <dbReference type="EC" id="3.4.21.53"/>
    </reaction>
</comment>
<proteinExistence type="evidence at transcript level"/>
<dbReference type="InterPro" id="IPR004815">
    <property type="entry name" value="Lon_bac/euk-typ"/>
</dbReference>
<comment type="induction">
    <text evidence="10">By heat shock.</text>
</comment>
<dbReference type="EMBL" id="JAUYVO010000010">
    <property type="protein sequence ID" value="MDP2523685.1"/>
    <property type="molecule type" value="Genomic_DNA"/>
</dbReference>
<keyword evidence="3 10" id="KW-0645">Protease</keyword>
<dbReference type="PANTHER" id="PTHR10046">
    <property type="entry name" value="ATP DEPENDENT LON PROTEASE FAMILY MEMBER"/>
    <property type="match status" value="1"/>
</dbReference>
<keyword evidence="6 10" id="KW-0720">Serine protease</keyword>
<comment type="subunit">
    <text evidence="10 11">Homohexamer. Organized in a ring with a central cavity.</text>
</comment>
<dbReference type="InterPro" id="IPR003593">
    <property type="entry name" value="AAA+_ATPase"/>
</dbReference>
<dbReference type="InterPro" id="IPR054594">
    <property type="entry name" value="Lon_lid"/>
</dbReference>
<dbReference type="FunFam" id="1.20.58.1480:FF:000001">
    <property type="entry name" value="Lon protease"/>
    <property type="match status" value="1"/>
</dbReference>
<reference evidence="18" key="1">
    <citation type="submission" date="2023-07" db="EMBL/GenBank/DDBJ databases">
        <title>Genome content predicts the carbon catabolic preferences of heterotrophic bacteria.</title>
        <authorList>
            <person name="Gralka M."/>
        </authorList>
    </citation>
    <scope>NUCLEOTIDE SEQUENCE</scope>
    <source>
        <strain evidence="19">5G01</strain>
        <strain evidence="18">I2M16</strain>
    </source>
</reference>
<dbReference type="SUPFAM" id="SSF88697">
    <property type="entry name" value="PUA domain-like"/>
    <property type="match status" value="1"/>
</dbReference>
<dbReference type="EC" id="3.4.21.53" evidence="10 11"/>
<dbReference type="InterPro" id="IPR027065">
    <property type="entry name" value="Lon_Prtase"/>
</dbReference>
<dbReference type="InterPro" id="IPR020568">
    <property type="entry name" value="Ribosomal_Su5_D2-typ_SF"/>
</dbReference>
<dbReference type="InterPro" id="IPR027543">
    <property type="entry name" value="Lon_bac"/>
</dbReference>
<comment type="caution">
    <text evidence="18">The sequence shown here is derived from an EMBL/GenBank/DDBJ whole genome shotgun (WGS) entry which is preliminary data.</text>
</comment>
<dbReference type="PROSITE" id="PS51787">
    <property type="entry name" value="LON_N"/>
    <property type="match status" value="1"/>
</dbReference>
<dbReference type="SUPFAM" id="SSF54211">
    <property type="entry name" value="Ribosomal protein S5 domain 2-like"/>
    <property type="match status" value="1"/>
</dbReference>
<dbReference type="InterPro" id="IPR015947">
    <property type="entry name" value="PUA-like_sf"/>
</dbReference>
<keyword evidence="21" id="KW-1185">Reference proteome</keyword>
<dbReference type="Gene3D" id="1.10.8.60">
    <property type="match status" value="1"/>
</dbReference>
<dbReference type="NCBIfam" id="NF008053">
    <property type="entry name" value="PRK10787.1"/>
    <property type="match status" value="1"/>
</dbReference>
<dbReference type="PRINTS" id="PR00830">
    <property type="entry name" value="ENDOLAPTASE"/>
</dbReference>
<dbReference type="SMART" id="SM00464">
    <property type="entry name" value="LON"/>
    <property type="match status" value="1"/>
</dbReference>
<dbReference type="GO" id="GO:0004252">
    <property type="term" value="F:serine-type endopeptidase activity"/>
    <property type="evidence" value="ECO:0007669"/>
    <property type="project" value="UniProtKB-UniRule"/>
</dbReference>
<dbReference type="GO" id="GO:0005737">
    <property type="term" value="C:cytoplasm"/>
    <property type="evidence" value="ECO:0007669"/>
    <property type="project" value="UniProtKB-SubCell"/>
</dbReference>
<comment type="subcellular location">
    <subcellularLocation>
        <location evidence="1 10 11">Cytoplasm</location>
    </subcellularLocation>
</comment>
<dbReference type="InterPro" id="IPR003959">
    <property type="entry name" value="ATPase_AAA_core"/>
</dbReference>
<feature type="binding site" evidence="10 13">
    <location>
        <begin position="361"/>
        <end position="368"/>
    </location>
    <ligand>
        <name>ATP</name>
        <dbReference type="ChEBI" id="CHEBI:30616"/>
    </ligand>
</feature>
<evidence type="ECO:0000256" key="2">
    <source>
        <dbReference type="ARBA" id="ARBA00022490"/>
    </source>
</evidence>
<dbReference type="InterPro" id="IPR003111">
    <property type="entry name" value="Lon_prtase_N"/>
</dbReference>
<dbReference type="AlphaFoldDB" id="A0AAW7XMI2"/>
<keyword evidence="8 10" id="KW-0346">Stress response</keyword>
<keyword evidence="4 10" id="KW-0547">Nucleotide-binding</keyword>
<evidence type="ECO:0000313" key="20">
    <source>
        <dbReference type="Proteomes" id="UP001169862"/>
    </source>
</evidence>
<dbReference type="FunFam" id="3.40.50.300:FF:000021">
    <property type="entry name" value="Lon protease homolog"/>
    <property type="match status" value="1"/>
</dbReference>
<dbReference type="Gene3D" id="1.20.5.5270">
    <property type="match status" value="1"/>
</dbReference>
<dbReference type="GO" id="GO:0004176">
    <property type="term" value="F:ATP-dependent peptidase activity"/>
    <property type="evidence" value="ECO:0007669"/>
    <property type="project" value="UniProtKB-UniRule"/>
</dbReference>
<gene>
    <name evidence="10 18" type="primary">lon</name>
    <name evidence="18" type="ORF">Q4490_11060</name>
    <name evidence="19" type="ORF">Q8W30_14000</name>
</gene>
<dbReference type="PROSITE" id="PS51786">
    <property type="entry name" value="LON_PROTEOLYTIC"/>
    <property type="match status" value="1"/>
</dbReference>
<dbReference type="Pfam" id="PF22667">
    <property type="entry name" value="Lon_lid"/>
    <property type="match status" value="1"/>
</dbReference>
<evidence type="ECO:0000256" key="11">
    <source>
        <dbReference type="PIRNR" id="PIRNR001174"/>
    </source>
</evidence>
<keyword evidence="7 10" id="KW-0067">ATP-binding</keyword>
<evidence type="ECO:0000256" key="15">
    <source>
        <dbReference type="SAM" id="MobiDB-lite"/>
    </source>
</evidence>
<sequence length="808" mass="89737">MDKLEANADTLHVELPVLPLRDVVVYPHMVIPLFVGREKSIEALEAAMEGDKEILLIAQKNASDDEPVASDLFNIGTVASVLQMLKLPDGTVKVLVEGDYRAQINELADDEGFFSATVSSLPVEKLSAAESEVYKRTALEQFDRFIQINKKIPSEVLTSLQNIDDIGRLSDTIAAHMSLKLDEKQSILEMLDNRQRLEHLMSLMEAEIDLVEVEKRIRGRVKKQMEKSQREYYLNEQMKAIQKELGDLDENGASDIEELKNKIDAASMPKEAYDKTLAEYNKLKMMSPMSAEATVVRGYIDWMLQIPWSKRSKVRHDMAQAEAILNEDHFGLEEVKERILEYLAVQKRVKKLKGPILCLVGPPGVGKTSLGRSIARATNRKYVRMALGGVRDEAEIRGHRRTYIGSMPGKLIQKMAKVGVRNPLFLLDEIDKMGMDHRGDPSSALLEVLDPEQNSSFNDHYLEVDYDLSDVMFVCTSNSMNIPGPLLDRMELIRIPGYTEDEKLNIARKYLVPKQIKQNGLKDKEIEVGDDAITGLIRYYTREAGVRGLEREVAKICRKVVKDLSLGKLKAPVKITSAELEHYSGIQKCKFGLAEEKDQIGQVTGLAWTQVGGDILSIESTVVPGKGRQVTTGSLGDVMKESIQAALTVVRSRARSLGIPADFHEKNDVHIHVPEGATPKDGPSAGIGMCTALVSALTNIPVRADVAMTGEITLRGQVLPIGGLKEKLLAAHRGGIKTVVIPDENQRDLKEIPDNIKADLDIKAVKWIDEVLEIALTYQPKPLSDEEVEAASSEKKSSKSETGQINTH</sequence>
<evidence type="ECO:0000259" key="16">
    <source>
        <dbReference type="PROSITE" id="PS51786"/>
    </source>
</evidence>
<comment type="function">
    <text evidence="10">ATP-dependent serine protease that mediates the selective degradation of mutant and abnormal proteins as well as certain short-lived regulatory proteins. Required for cellular homeostasis and for survival from DNA damage and developmental changes induced by stress. Degrades polypeptides processively to yield small peptide fragments that are 5 to 10 amino acids long. Binds to DNA in a double-stranded, site-specific manner.</text>
</comment>
<evidence type="ECO:0000256" key="6">
    <source>
        <dbReference type="ARBA" id="ARBA00022825"/>
    </source>
</evidence>
<evidence type="ECO:0000256" key="9">
    <source>
        <dbReference type="ARBA" id="ARBA00050665"/>
    </source>
</evidence>
<comment type="similarity">
    <text evidence="10 11 14">Belongs to the peptidase S16 family.</text>
</comment>
<evidence type="ECO:0000313" key="21">
    <source>
        <dbReference type="Proteomes" id="UP001177341"/>
    </source>
</evidence>
<evidence type="ECO:0000256" key="14">
    <source>
        <dbReference type="PROSITE-ProRule" id="PRU01122"/>
    </source>
</evidence>
<dbReference type="Proteomes" id="UP001169862">
    <property type="component" value="Unassembled WGS sequence"/>
</dbReference>
<dbReference type="GO" id="GO:0006515">
    <property type="term" value="P:protein quality control for misfolded or incompletely synthesized proteins"/>
    <property type="evidence" value="ECO:0007669"/>
    <property type="project" value="UniProtKB-UniRule"/>
</dbReference>
<accession>A0AAW7XMI2</accession>
<dbReference type="GO" id="GO:0034605">
    <property type="term" value="P:cellular response to heat"/>
    <property type="evidence" value="ECO:0007669"/>
    <property type="project" value="UniProtKB-UniRule"/>
</dbReference>
<dbReference type="FunFam" id="1.20.5.5270:FF:000002">
    <property type="entry name" value="Lon protease homolog"/>
    <property type="match status" value="1"/>
</dbReference>
<evidence type="ECO:0000256" key="8">
    <source>
        <dbReference type="ARBA" id="ARBA00023016"/>
    </source>
</evidence>
<dbReference type="Pfam" id="PF02190">
    <property type="entry name" value="LON_substr_bdg"/>
    <property type="match status" value="1"/>
</dbReference>
<evidence type="ECO:0000256" key="3">
    <source>
        <dbReference type="ARBA" id="ARBA00022670"/>
    </source>
</evidence>